<evidence type="ECO:0000313" key="5">
    <source>
        <dbReference type="Proteomes" id="UP000806378"/>
    </source>
</evidence>
<feature type="region of interest" description="Disordered" evidence="2">
    <location>
        <begin position="121"/>
        <end position="144"/>
    </location>
</feature>
<dbReference type="InterPro" id="IPR007219">
    <property type="entry name" value="XnlR_reg_dom"/>
</dbReference>
<dbReference type="GO" id="GO:0003677">
    <property type="term" value="F:DNA binding"/>
    <property type="evidence" value="ECO:0007669"/>
    <property type="project" value="InterPro"/>
</dbReference>
<dbReference type="InterPro" id="IPR001138">
    <property type="entry name" value="Zn2Cys6_DnaBD"/>
</dbReference>
<feature type="region of interest" description="Disordered" evidence="2">
    <location>
        <begin position="501"/>
        <end position="524"/>
    </location>
</feature>
<keyword evidence="5" id="KW-1185">Reference proteome</keyword>
<feature type="compositionally biased region" description="Basic and acidic residues" evidence="2">
    <location>
        <begin position="121"/>
        <end position="136"/>
    </location>
</feature>
<dbReference type="Pfam" id="PF04082">
    <property type="entry name" value="Fungal_trans"/>
    <property type="match status" value="1"/>
</dbReference>
<dbReference type="CDD" id="cd12148">
    <property type="entry name" value="fungal_TF_MHR"/>
    <property type="match status" value="1"/>
</dbReference>
<dbReference type="InterPro" id="IPR004507">
    <property type="entry name" value="UbiX-like"/>
</dbReference>
<proteinExistence type="predicted"/>
<dbReference type="PROSITE" id="PS00463">
    <property type="entry name" value="ZN2_CY6_FUNGAL_1"/>
    <property type="match status" value="1"/>
</dbReference>
<comment type="caution">
    <text evidence="4">The sequence shown here is derived from an EMBL/GenBank/DDBJ whole genome shotgun (WGS) entry which is preliminary data.</text>
</comment>
<keyword evidence="1" id="KW-0479">Metal-binding</keyword>
<dbReference type="Gene3D" id="4.10.240.10">
    <property type="entry name" value="Zn(2)-C6 fungal-type DNA-binding domain"/>
    <property type="match status" value="1"/>
</dbReference>
<dbReference type="OrthoDB" id="1747771at2759"/>
<dbReference type="GO" id="GO:0008270">
    <property type="term" value="F:zinc ion binding"/>
    <property type="evidence" value="ECO:0007669"/>
    <property type="project" value="InterPro"/>
</dbReference>
<feature type="domain" description="Zn(2)-C6 fungal-type" evidence="3">
    <location>
        <begin position="41"/>
        <end position="72"/>
    </location>
</feature>
<dbReference type="EMBL" id="MU093378">
    <property type="protein sequence ID" value="KAF7846410.1"/>
    <property type="molecule type" value="Genomic_DNA"/>
</dbReference>
<dbReference type="Gramene" id="rna-gnl|WGS:JABURB|Cocit.L4415.1">
    <property type="protein sequence ID" value="cds-KAF7846410.1"/>
    <property type="gene ID" value="gene-BT93_L4415"/>
</dbReference>
<dbReference type="GO" id="GO:0006351">
    <property type="term" value="P:DNA-templated transcription"/>
    <property type="evidence" value="ECO:0007669"/>
    <property type="project" value="InterPro"/>
</dbReference>
<reference evidence="4" key="1">
    <citation type="submission" date="2020-05" db="EMBL/GenBank/DDBJ databases">
        <title>WGS assembly of Corymbia citriodora subspecies variegata.</title>
        <authorList>
            <person name="Barry K."/>
            <person name="Hundley H."/>
            <person name="Shu S."/>
            <person name="Jenkins J."/>
            <person name="Grimwood J."/>
            <person name="Baten A."/>
        </authorList>
    </citation>
    <scope>NUCLEOTIDE SEQUENCE</scope>
    <source>
        <strain evidence="4">CV2-018</strain>
    </source>
</reference>
<evidence type="ECO:0000256" key="1">
    <source>
        <dbReference type="ARBA" id="ARBA00022723"/>
    </source>
</evidence>
<gene>
    <name evidence="4" type="ORF">BT93_L4415</name>
</gene>
<feature type="compositionally biased region" description="Polar residues" evidence="2">
    <location>
        <begin position="509"/>
        <end position="524"/>
    </location>
</feature>
<dbReference type="PANTHER" id="PTHR43374">
    <property type="entry name" value="FLAVIN PRENYLTRANSFERASE"/>
    <property type="match status" value="1"/>
</dbReference>
<dbReference type="PANTHER" id="PTHR43374:SF1">
    <property type="entry name" value="FLAVIN PRENYLTRANSFERASE PAD1, MITOCHONDRIAL"/>
    <property type="match status" value="1"/>
</dbReference>
<feature type="compositionally biased region" description="Polar residues" evidence="2">
    <location>
        <begin position="659"/>
        <end position="672"/>
    </location>
</feature>
<dbReference type="SMART" id="SM00906">
    <property type="entry name" value="Fungal_trans"/>
    <property type="match status" value="1"/>
</dbReference>
<evidence type="ECO:0000256" key="2">
    <source>
        <dbReference type="SAM" id="MobiDB-lite"/>
    </source>
</evidence>
<protein>
    <recommendedName>
        <fullName evidence="3">Zn(2)-C6 fungal-type domain-containing protein</fullName>
    </recommendedName>
</protein>
<feature type="region of interest" description="Disordered" evidence="2">
    <location>
        <begin position="603"/>
        <end position="627"/>
    </location>
</feature>
<accession>A0A8T0CFW4</accession>
<organism evidence="4 5">
    <name type="scientific">Corymbia citriodora subsp. variegata</name>
    <dbReference type="NCBI Taxonomy" id="360336"/>
    <lineage>
        <taxon>Eukaryota</taxon>
        <taxon>Viridiplantae</taxon>
        <taxon>Streptophyta</taxon>
        <taxon>Embryophyta</taxon>
        <taxon>Tracheophyta</taxon>
        <taxon>Spermatophyta</taxon>
        <taxon>Magnoliopsida</taxon>
        <taxon>eudicotyledons</taxon>
        <taxon>Gunneridae</taxon>
        <taxon>Pentapetalae</taxon>
        <taxon>rosids</taxon>
        <taxon>malvids</taxon>
        <taxon>Myrtales</taxon>
        <taxon>Myrtaceae</taxon>
        <taxon>Myrtoideae</taxon>
        <taxon>Eucalypteae</taxon>
        <taxon>Corymbia</taxon>
    </lineage>
</organism>
<evidence type="ECO:0000259" key="3">
    <source>
        <dbReference type="PROSITE" id="PS50048"/>
    </source>
</evidence>
<dbReference type="InterPro" id="IPR036864">
    <property type="entry name" value="Zn2-C6_fun-type_DNA-bd_sf"/>
</dbReference>
<dbReference type="Pfam" id="PF00172">
    <property type="entry name" value="Zn_clus"/>
    <property type="match status" value="1"/>
</dbReference>
<dbReference type="CDD" id="cd00067">
    <property type="entry name" value="GAL4"/>
    <property type="match status" value="1"/>
</dbReference>
<feature type="region of interest" description="Disordered" evidence="2">
    <location>
        <begin position="649"/>
        <end position="678"/>
    </location>
</feature>
<evidence type="ECO:0000313" key="4">
    <source>
        <dbReference type="EMBL" id="KAF7846410.1"/>
    </source>
</evidence>
<feature type="compositionally biased region" description="Low complexity" evidence="2">
    <location>
        <begin position="603"/>
        <end position="622"/>
    </location>
</feature>
<dbReference type="AlphaFoldDB" id="A0A8T0CFW4"/>
<dbReference type="SUPFAM" id="SSF57701">
    <property type="entry name" value="Zn2/Cys6 DNA-binding domain"/>
    <property type="match status" value="1"/>
</dbReference>
<dbReference type="PROSITE" id="PS50048">
    <property type="entry name" value="ZN2_CY6_FUNGAL_2"/>
    <property type="match status" value="1"/>
</dbReference>
<dbReference type="GO" id="GO:0016831">
    <property type="term" value="F:carboxy-lyase activity"/>
    <property type="evidence" value="ECO:0007669"/>
    <property type="project" value="TreeGrafter"/>
</dbReference>
<dbReference type="SMART" id="SM00066">
    <property type="entry name" value="GAL4"/>
    <property type="match status" value="1"/>
</dbReference>
<name>A0A8T0CFW4_CORYI</name>
<sequence>MNDLIEVNSAMKSEEDEAGFMDQEEIDAIIRTKRKIRDPKACYACHRRKVKCDRNLPCDSCVKRDHPQLCSYERPTKKRKIQLNTATGDEEERSTTGPNVTLPREYVRRLEAEVELLRSKETKDEVESVNGDREGVHAPSTQTGTMHLGSRSVLAYMIGNKRSTADDAMNLLGQNILPNLGLDNETTTYPFVDLWGSNSRTHDVSGLCSAIPEDSLCREFWLTYRDIPCTIYPVVADVRLFGQQMDFMLKARRESVTPVDPERPYGVSQPWLALFFAVMASGCQSTGRAPQERELTSQVYICCSYQALRMSNFMIKPSLETVQAMLIVGNALSYNMNPGVAYILLGMTLRSALAMGLHVRSSWFSEHESFLRLRVWWALAWQDSHFSVCYDRPSSSVLCPSDIPYTRLSSPGQRSYVESMMAIIKLTQEILLERSIHSRIIATVPMMEKYKNEVHRIWKDANPRLRDRSLCNVLQDHLERLALKLHCSYLISEICRPTLQEPRSPGVSPGTQKSPTPCTTSDSATTALRQECTKYLESVVDAYVELLGINKRAARSWVGIQRSIAAAFLLGYHADTRREPRIIRLLTELERGIRDSAIEDTILPNSSTTSTEPLLPTTDSTSQAKEPPTWVQNMTKALNVLGSINAALADGRPPPKGIRSTTIQPTEITGTNESDRWNDPPYNFDARFGNGWTYGGMEDSGAMRYVQPGLWGT</sequence>
<dbReference type="GO" id="GO:0000981">
    <property type="term" value="F:DNA-binding transcription factor activity, RNA polymerase II-specific"/>
    <property type="evidence" value="ECO:0007669"/>
    <property type="project" value="InterPro"/>
</dbReference>
<dbReference type="Proteomes" id="UP000806378">
    <property type="component" value="Unassembled WGS sequence"/>
</dbReference>